<dbReference type="KEGG" id="sgq:SGLAD_v1c03030"/>
<feature type="transmembrane region" description="Helical" evidence="1">
    <location>
        <begin position="204"/>
        <end position="224"/>
    </location>
</feature>
<keyword evidence="1" id="KW-0812">Transmembrane</keyword>
<sequence>MAELSRMERNKKLHIQIRNEIVYKKQQQDEKSLIYSTFERLKLIDLNFFKEKLDEFDKNHQMEKPFLDKDKSNSLISEEIRFEIKQEIANLKKIKQTVNKKPLVNINDYEEFQVKSPKYLSYCEGLKQNENIFMLNIDKFKEKQRNLKDPAHDISMSTVQQVRNADTRPTLQMIRSVEERLEIGQKRVNKAWVTYSKKRRFKKIIWAFVVFFLLMIIVLIIPFFV</sequence>
<dbReference type="RefSeq" id="WP_134297294.1">
    <property type="nucleotide sequence ID" value="NZ_CP038013.1"/>
</dbReference>
<protein>
    <submittedName>
        <fullName evidence="2">Uncharacterized protein</fullName>
    </submittedName>
</protein>
<keyword evidence="3" id="KW-1185">Reference proteome</keyword>
<name>A0A4P7AH54_9MOLU</name>
<dbReference type="EMBL" id="CP038013">
    <property type="protein sequence ID" value="QBQ07502.1"/>
    <property type="molecule type" value="Genomic_DNA"/>
</dbReference>
<gene>
    <name evidence="2" type="ORF">SGLAD_v1c03030</name>
</gene>
<evidence type="ECO:0000256" key="1">
    <source>
        <dbReference type="SAM" id="Phobius"/>
    </source>
</evidence>
<dbReference type="AlphaFoldDB" id="A0A4P7AH54"/>
<organism evidence="2 3">
    <name type="scientific">Spiroplasma gladiatoris</name>
    <dbReference type="NCBI Taxonomy" id="2143"/>
    <lineage>
        <taxon>Bacteria</taxon>
        <taxon>Bacillati</taxon>
        <taxon>Mycoplasmatota</taxon>
        <taxon>Mollicutes</taxon>
        <taxon>Entomoplasmatales</taxon>
        <taxon>Spiroplasmataceae</taxon>
        <taxon>Spiroplasma</taxon>
    </lineage>
</organism>
<reference evidence="2 3" key="1">
    <citation type="submission" date="2019-03" db="EMBL/GenBank/DDBJ databases">
        <title>Complete genome sequence of Spiroplasma gladiatoris TG-1 (DSM 22552).</title>
        <authorList>
            <person name="Lin Y.-C."/>
            <person name="Chou L."/>
            <person name="Kuo C.-H."/>
        </authorList>
    </citation>
    <scope>NUCLEOTIDE SEQUENCE [LARGE SCALE GENOMIC DNA]</scope>
    <source>
        <strain evidence="2 3">TG-1</strain>
    </source>
</reference>
<accession>A0A4P7AH54</accession>
<keyword evidence="1" id="KW-0472">Membrane</keyword>
<evidence type="ECO:0000313" key="2">
    <source>
        <dbReference type="EMBL" id="QBQ07502.1"/>
    </source>
</evidence>
<dbReference type="Proteomes" id="UP000294309">
    <property type="component" value="Chromosome"/>
</dbReference>
<dbReference type="OrthoDB" id="389401at2"/>
<keyword evidence="1" id="KW-1133">Transmembrane helix</keyword>
<proteinExistence type="predicted"/>
<evidence type="ECO:0000313" key="3">
    <source>
        <dbReference type="Proteomes" id="UP000294309"/>
    </source>
</evidence>